<name>A0AAD9I5J1_9PEZI</name>
<sequence length="83" mass="9409">MNISRKMCANMQLRASISPSTSIVSCLDDTTRMPYFGRVGTPKFTYLFSYVSAQEPITAFSSAFSIYSHFSQRCCDRVTCKIR</sequence>
<protein>
    <submittedName>
        <fullName evidence="1">Uncharacterized protein</fullName>
    </submittedName>
</protein>
<dbReference type="EMBL" id="JAQQPM010000005">
    <property type="protein sequence ID" value="KAK2071543.1"/>
    <property type="molecule type" value="Genomic_DNA"/>
</dbReference>
<dbReference type="AlphaFoldDB" id="A0AAD9I5J1"/>
<gene>
    <name evidence="1" type="ORF">P8C59_005957</name>
</gene>
<accession>A0AAD9I5J1</accession>
<evidence type="ECO:0000313" key="1">
    <source>
        <dbReference type="EMBL" id="KAK2071543.1"/>
    </source>
</evidence>
<organism evidence="1 2">
    <name type="scientific">Phyllachora maydis</name>
    <dbReference type="NCBI Taxonomy" id="1825666"/>
    <lineage>
        <taxon>Eukaryota</taxon>
        <taxon>Fungi</taxon>
        <taxon>Dikarya</taxon>
        <taxon>Ascomycota</taxon>
        <taxon>Pezizomycotina</taxon>
        <taxon>Sordariomycetes</taxon>
        <taxon>Sordariomycetidae</taxon>
        <taxon>Phyllachorales</taxon>
        <taxon>Phyllachoraceae</taxon>
        <taxon>Phyllachora</taxon>
    </lineage>
</organism>
<dbReference type="Proteomes" id="UP001217918">
    <property type="component" value="Unassembled WGS sequence"/>
</dbReference>
<reference evidence="1" key="1">
    <citation type="journal article" date="2023" name="Mol. Plant Microbe Interact.">
        <title>Elucidating the Obligate Nature and Biological Capacity of an Invasive Fungal Corn Pathogen.</title>
        <authorList>
            <person name="MacCready J.S."/>
            <person name="Roggenkamp E.M."/>
            <person name="Gdanetz K."/>
            <person name="Chilvers M.I."/>
        </authorList>
    </citation>
    <scope>NUCLEOTIDE SEQUENCE</scope>
    <source>
        <strain evidence="1">PM02</strain>
    </source>
</reference>
<dbReference type="PROSITE" id="PS51257">
    <property type="entry name" value="PROKAR_LIPOPROTEIN"/>
    <property type="match status" value="1"/>
</dbReference>
<comment type="caution">
    <text evidence="1">The sequence shown here is derived from an EMBL/GenBank/DDBJ whole genome shotgun (WGS) entry which is preliminary data.</text>
</comment>
<keyword evidence="2" id="KW-1185">Reference proteome</keyword>
<proteinExistence type="predicted"/>
<evidence type="ECO:0000313" key="2">
    <source>
        <dbReference type="Proteomes" id="UP001217918"/>
    </source>
</evidence>